<evidence type="ECO:0000256" key="2">
    <source>
        <dbReference type="ARBA" id="ARBA00022692"/>
    </source>
</evidence>
<dbReference type="SMART" id="SM00257">
    <property type="entry name" value="LysM"/>
    <property type="match status" value="1"/>
</dbReference>
<dbReference type="AlphaFoldDB" id="A0A4V0YQZ2"/>
<organism evidence="8 9">
    <name type="scientific">Solidesulfovibrio carbinolicus</name>
    <dbReference type="NCBI Taxonomy" id="296842"/>
    <lineage>
        <taxon>Bacteria</taxon>
        <taxon>Pseudomonadati</taxon>
        <taxon>Thermodesulfobacteriota</taxon>
        <taxon>Desulfovibrionia</taxon>
        <taxon>Desulfovibrionales</taxon>
        <taxon>Desulfovibrionaceae</taxon>
        <taxon>Solidesulfovibrio</taxon>
    </lineage>
</organism>
<feature type="region of interest" description="Disordered" evidence="5">
    <location>
        <begin position="106"/>
        <end position="203"/>
    </location>
</feature>
<comment type="subcellular location">
    <subcellularLocation>
        <location evidence="1">Membrane</location>
    </subcellularLocation>
</comment>
<dbReference type="KEGG" id="dcb:C3Y92_12460"/>
<dbReference type="CDD" id="cd00118">
    <property type="entry name" value="LysM"/>
    <property type="match status" value="1"/>
</dbReference>
<dbReference type="GO" id="GO:0016020">
    <property type="term" value="C:membrane"/>
    <property type="evidence" value="ECO:0007669"/>
    <property type="project" value="UniProtKB-SubCell"/>
</dbReference>
<dbReference type="Gene3D" id="2.30.30.60">
    <property type="match status" value="1"/>
</dbReference>
<protein>
    <submittedName>
        <fullName evidence="8">Small-conductance mechanosensitive channel</fullName>
    </submittedName>
</protein>
<name>A0A4V0YQZ2_9BACT</name>
<dbReference type="Pfam" id="PF00924">
    <property type="entry name" value="MS_channel_2nd"/>
    <property type="match status" value="1"/>
</dbReference>
<keyword evidence="9" id="KW-1185">Reference proteome</keyword>
<dbReference type="SUPFAM" id="SSF50182">
    <property type="entry name" value="Sm-like ribonucleoproteins"/>
    <property type="match status" value="1"/>
</dbReference>
<reference evidence="8 9" key="1">
    <citation type="submission" date="2018-02" db="EMBL/GenBank/DDBJ databases">
        <title>Genome sequence of Desulfovibrio carbinolicus DSM 3852.</title>
        <authorList>
            <person name="Wilbanks E."/>
            <person name="Skennerton C.T."/>
            <person name="Orphan V.J."/>
        </authorList>
    </citation>
    <scope>NUCLEOTIDE SEQUENCE [LARGE SCALE GENOMIC DNA]</scope>
    <source>
        <strain evidence="8 9">DSM 3852</strain>
    </source>
</reference>
<proteinExistence type="predicted"/>
<dbReference type="EMBL" id="CP026538">
    <property type="protein sequence ID" value="QAZ67992.1"/>
    <property type="molecule type" value="Genomic_DNA"/>
</dbReference>
<evidence type="ECO:0000313" key="9">
    <source>
        <dbReference type="Proteomes" id="UP000293296"/>
    </source>
</evidence>
<dbReference type="InterPro" id="IPR018392">
    <property type="entry name" value="LysM"/>
</dbReference>
<dbReference type="Pfam" id="PF01476">
    <property type="entry name" value="LysM"/>
    <property type="match status" value="1"/>
</dbReference>
<dbReference type="GO" id="GO:0008381">
    <property type="term" value="F:mechanosensitive monoatomic ion channel activity"/>
    <property type="evidence" value="ECO:0007669"/>
    <property type="project" value="InterPro"/>
</dbReference>
<dbReference type="PROSITE" id="PS51782">
    <property type="entry name" value="LYSM"/>
    <property type="match status" value="1"/>
</dbReference>
<dbReference type="PANTHER" id="PTHR30221">
    <property type="entry name" value="SMALL-CONDUCTANCE MECHANOSENSITIVE CHANNEL"/>
    <property type="match status" value="1"/>
</dbReference>
<dbReference type="InterPro" id="IPR006685">
    <property type="entry name" value="MscS_channel_2nd"/>
</dbReference>
<dbReference type="OrthoDB" id="9784565at2"/>
<keyword evidence="3 6" id="KW-1133">Transmembrane helix</keyword>
<dbReference type="InterPro" id="IPR023408">
    <property type="entry name" value="MscS_beta-dom_sf"/>
</dbReference>
<dbReference type="InterPro" id="IPR045275">
    <property type="entry name" value="MscS_archaea/bacteria_type"/>
</dbReference>
<keyword evidence="4 6" id="KW-0472">Membrane</keyword>
<dbReference type="InterPro" id="IPR010920">
    <property type="entry name" value="LSM_dom_sf"/>
</dbReference>
<dbReference type="PROSITE" id="PS51257">
    <property type="entry name" value="PROKAR_LIPOPROTEIN"/>
    <property type="match status" value="1"/>
</dbReference>
<evidence type="ECO:0000313" key="8">
    <source>
        <dbReference type="EMBL" id="QAZ67992.1"/>
    </source>
</evidence>
<dbReference type="Gene3D" id="3.10.350.10">
    <property type="entry name" value="LysM domain"/>
    <property type="match status" value="1"/>
</dbReference>
<feature type="transmembrane region" description="Helical" evidence="6">
    <location>
        <begin position="207"/>
        <end position="235"/>
    </location>
</feature>
<feature type="compositionally biased region" description="Low complexity" evidence="5">
    <location>
        <begin position="156"/>
        <end position="203"/>
    </location>
</feature>
<evidence type="ECO:0000256" key="5">
    <source>
        <dbReference type="SAM" id="MobiDB-lite"/>
    </source>
</evidence>
<sequence length="311" mass="30962">MTGDAARFWGLILFLAACLLGGQANLCHSRDATAPALVLAAGPGKYVIKAGDTLGLLSLRYGVPTAAILKANPGLNPARLPLGKEIIIPSGTKTAGEAVPAVQSAPVTAPAGSGGLELRPEKAPQATPPLHGHDLPDSPQKIAPLSPPSTGPRDLPQAGGAKPSAPSAPSLAGAVAGSRDMPAASNAAPAPTPTGPEAASGPAAKGWPVWGVVAVAASGLALVFVFQGALGNLAAGMTLRLLRPFRTGDAVSLAGIVGRVESMGAWYVAIRSETGEAVYVPNAKAAGEIVVVAKAGKAATPKETPRRVQRG</sequence>
<gene>
    <name evidence="8" type="ORF">C3Y92_12460</name>
</gene>
<dbReference type="PANTHER" id="PTHR30221:SF1">
    <property type="entry name" value="SMALL-CONDUCTANCE MECHANOSENSITIVE CHANNEL"/>
    <property type="match status" value="1"/>
</dbReference>
<dbReference type="InterPro" id="IPR036779">
    <property type="entry name" value="LysM_dom_sf"/>
</dbReference>
<accession>A0A4V0YQZ2</accession>
<dbReference type="SUPFAM" id="SSF54106">
    <property type="entry name" value="LysM domain"/>
    <property type="match status" value="1"/>
</dbReference>
<dbReference type="Proteomes" id="UP000293296">
    <property type="component" value="Chromosome"/>
</dbReference>
<dbReference type="RefSeq" id="WP_129353072.1">
    <property type="nucleotide sequence ID" value="NZ_CP026538.1"/>
</dbReference>
<evidence type="ECO:0000256" key="3">
    <source>
        <dbReference type="ARBA" id="ARBA00022989"/>
    </source>
</evidence>
<evidence type="ECO:0000256" key="4">
    <source>
        <dbReference type="ARBA" id="ARBA00023136"/>
    </source>
</evidence>
<keyword evidence="2 6" id="KW-0812">Transmembrane</keyword>
<evidence type="ECO:0000256" key="1">
    <source>
        <dbReference type="ARBA" id="ARBA00004370"/>
    </source>
</evidence>
<evidence type="ECO:0000256" key="6">
    <source>
        <dbReference type="SAM" id="Phobius"/>
    </source>
</evidence>
<evidence type="ECO:0000259" key="7">
    <source>
        <dbReference type="PROSITE" id="PS51782"/>
    </source>
</evidence>
<feature type="domain" description="LysM" evidence="7">
    <location>
        <begin position="44"/>
        <end position="88"/>
    </location>
</feature>